<evidence type="ECO:0000259" key="1">
    <source>
        <dbReference type="Pfam" id="PF04443"/>
    </source>
</evidence>
<dbReference type="EMBL" id="CDOL01000041">
    <property type="protein sequence ID" value="CEN51033.1"/>
    <property type="molecule type" value="Genomic_DNA"/>
</dbReference>
<dbReference type="GO" id="GO:0047474">
    <property type="term" value="F:long-chain fatty acid--protein ligase activity"/>
    <property type="evidence" value="ECO:0007669"/>
    <property type="project" value="InterPro"/>
</dbReference>
<reference evidence="2 3" key="1">
    <citation type="submission" date="2015-01" db="EMBL/GenBank/DDBJ databases">
        <authorList>
            <person name="Xiang T."/>
            <person name="Song Y."/>
            <person name="Huang L."/>
            <person name="Wang B."/>
            <person name="Wu P."/>
        </authorList>
    </citation>
    <scope>NUCLEOTIDE SEQUENCE [LARGE SCALE GENOMIC DNA]</scope>
    <source>
        <strain evidence="2 3">CcD93</strain>
    </source>
</reference>
<proteinExistence type="predicted"/>
<dbReference type="InterPro" id="IPR007534">
    <property type="entry name" value="LuxE"/>
</dbReference>
<dbReference type="Proteomes" id="UP000038200">
    <property type="component" value="Unassembled WGS sequence"/>
</dbReference>
<accession>A0A0B7IM18</accession>
<dbReference type="STRING" id="1848903.CCAND38_500024"/>
<dbReference type="Pfam" id="PF04443">
    <property type="entry name" value="LuxE"/>
    <property type="match status" value="1"/>
</dbReference>
<feature type="domain" description="Acyl-protein synthetase LuxE" evidence="1">
    <location>
        <begin position="54"/>
        <end position="360"/>
    </location>
</feature>
<dbReference type="Gene3D" id="3.40.50.12780">
    <property type="entry name" value="N-terminal domain of ligase-like"/>
    <property type="match status" value="1"/>
</dbReference>
<evidence type="ECO:0000313" key="3">
    <source>
        <dbReference type="Proteomes" id="UP000038200"/>
    </source>
</evidence>
<gene>
    <name evidence="2" type="ORF">CCAND93_1350003</name>
</gene>
<protein>
    <recommendedName>
        <fullName evidence="1">Acyl-protein synthetase LuxE domain-containing protein</fullName>
    </recommendedName>
</protein>
<dbReference type="GO" id="GO:0008218">
    <property type="term" value="P:bioluminescence"/>
    <property type="evidence" value="ECO:0007669"/>
    <property type="project" value="InterPro"/>
</dbReference>
<evidence type="ECO:0000313" key="2">
    <source>
        <dbReference type="EMBL" id="CEN51033.1"/>
    </source>
</evidence>
<name>A0A0B7IM18_9FLAO</name>
<dbReference type="SUPFAM" id="SSF56801">
    <property type="entry name" value="Acetyl-CoA synthetase-like"/>
    <property type="match status" value="1"/>
</dbReference>
<organism evidence="2 3">
    <name type="scientific">Capnocytophaga canis</name>
    <dbReference type="NCBI Taxonomy" id="1848903"/>
    <lineage>
        <taxon>Bacteria</taxon>
        <taxon>Pseudomonadati</taxon>
        <taxon>Bacteroidota</taxon>
        <taxon>Flavobacteriia</taxon>
        <taxon>Flavobacteriales</taxon>
        <taxon>Flavobacteriaceae</taxon>
        <taxon>Capnocytophaga</taxon>
    </lineage>
</organism>
<dbReference type="InterPro" id="IPR042099">
    <property type="entry name" value="ANL_N_sf"/>
</dbReference>
<dbReference type="AlphaFoldDB" id="A0A0B7IM18"/>
<sequence length="363" mass="41640">MVSKLAKKHKEYKNVYSLFSTFFFRNFAFCKTIVHHKMSLEDRIFSINNEIDFENISLEVFEYQFNHNLVYQDFCTYLKKTPKNVRSLFEIPFLPIEFFKSHRVFCGQDSEQQIFTSSGTTGMLTSKHYVKKLSVYEKSFRKGFELFYGNPSEYVILALLPSYLERTGSSLIYMVEDLIQQSNNPNSGFYLNELQSLANLLKALDEAGKKILLIGVSFALLDMVEKHSFSLKNTIIMETGGMKGRRKELIREELHQILCNGFGVQAIHSEYGMTELLSQGYSCGNGIFKTVPWMKILIRDTNDALSFQPNKKTGGINVIDLANLQSCSFIATQDLGRRLSDTDFEVLGRFDNSDIRGCNLLVL</sequence>